<dbReference type="Gene3D" id="3.10.129.10">
    <property type="entry name" value="Hotdog Thioesterase"/>
    <property type="match status" value="1"/>
</dbReference>
<protein>
    <recommendedName>
        <fullName evidence="3">Thioesterase/thiol ester dehydrase-isomerase</fullName>
    </recommendedName>
</protein>
<dbReference type="InterPro" id="IPR029069">
    <property type="entry name" value="HotDog_dom_sf"/>
</dbReference>
<dbReference type="AlphaFoldDB" id="A0A5C3DSN1"/>
<reference evidence="1 2" key="1">
    <citation type="submission" date="2018-03" db="EMBL/GenBank/DDBJ databases">
        <authorList>
            <person name="Guldener U."/>
        </authorList>
    </citation>
    <scope>NUCLEOTIDE SEQUENCE [LARGE SCALE GENOMIC DNA]</scope>
    <source>
        <strain evidence="1 2">NBRC100155</strain>
    </source>
</reference>
<dbReference type="OrthoDB" id="5538558at2759"/>
<keyword evidence="2" id="KW-1185">Reference proteome</keyword>
<organism evidence="1 2">
    <name type="scientific">Ustilago trichophora</name>
    <dbReference type="NCBI Taxonomy" id="86804"/>
    <lineage>
        <taxon>Eukaryota</taxon>
        <taxon>Fungi</taxon>
        <taxon>Dikarya</taxon>
        <taxon>Basidiomycota</taxon>
        <taxon>Ustilaginomycotina</taxon>
        <taxon>Ustilaginomycetes</taxon>
        <taxon>Ustilaginales</taxon>
        <taxon>Ustilaginaceae</taxon>
        <taxon>Ustilago</taxon>
    </lineage>
</organism>
<gene>
    <name evidence="1" type="ORF">UTRI_00795</name>
</gene>
<dbReference type="GO" id="GO:0047617">
    <property type="term" value="F:fatty acyl-CoA hydrolase activity"/>
    <property type="evidence" value="ECO:0007669"/>
    <property type="project" value="TreeGrafter"/>
</dbReference>
<proteinExistence type="predicted"/>
<sequence>MASCIRHTIGLSHRLNSTSHPILSSTRLYLKRSLCASALLCSQEGGEKVGLRPPSAQIFTQDQVSAGIAALSEAGYDASTVWEQRVVWGDHDQFQHVNNVHFVRWFESARMFFANKLTQADAFTDKRRHEINRVTKETETERRVQQPTHTPPPPTFTSTSFIHSHSSFHAKLDTVQILVGQACQLPLGKDRFMLRGACYSLAQKTIVAVSAQDCVTYDYTKLQKCDIPHDIRQALQAKGSHFDKKL</sequence>
<dbReference type="Proteomes" id="UP000324022">
    <property type="component" value="Unassembled WGS sequence"/>
</dbReference>
<dbReference type="EMBL" id="OOIN01000002">
    <property type="protein sequence ID" value="SPO21318.1"/>
    <property type="molecule type" value="Genomic_DNA"/>
</dbReference>
<dbReference type="PANTHER" id="PTHR31793:SF39">
    <property type="entry name" value="THIOESTERASE_THIOL ESTER DEHYDRASE-ISOMERASE"/>
    <property type="match status" value="1"/>
</dbReference>
<dbReference type="PANTHER" id="PTHR31793">
    <property type="entry name" value="4-HYDROXYBENZOYL-COA THIOESTERASE FAMILY MEMBER"/>
    <property type="match status" value="1"/>
</dbReference>
<dbReference type="InterPro" id="IPR050563">
    <property type="entry name" value="4-hydroxybenzoyl-CoA_TE"/>
</dbReference>
<evidence type="ECO:0000313" key="1">
    <source>
        <dbReference type="EMBL" id="SPO21318.1"/>
    </source>
</evidence>
<evidence type="ECO:0008006" key="3">
    <source>
        <dbReference type="Google" id="ProtNLM"/>
    </source>
</evidence>
<accession>A0A5C3DSN1</accession>
<dbReference type="Pfam" id="PF13279">
    <property type="entry name" value="4HBT_2"/>
    <property type="match status" value="1"/>
</dbReference>
<evidence type="ECO:0000313" key="2">
    <source>
        <dbReference type="Proteomes" id="UP000324022"/>
    </source>
</evidence>
<dbReference type="SUPFAM" id="SSF54637">
    <property type="entry name" value="Thioesterase/thiol ester dehydrase-isomerase"/>
    <property type="match status" value="1"/>
</dbReference>
<name>A0A5C3DSN1_9BASI</name>